<evidence type="ECO:0000256" key="4">
    <source>
        <dbReference type="ARBA" id="ARBA00022827"/>
    </source>
</evidence>
<dbReference type="EMBL" id="CP108222">
    <property type="protein sequence ID" value="WTT22690.1"/>
    <property type="molecule type" value="Genomic_DNA"/>
</dbReference>
<dbReference type="PANTHER" id="PTHR42973">
    <property type="entry name" value="BINDING OXIDOREDUCTASE, PUTATIVE (AFU_ORTHOLOGUE AFUA_1G17690)-RELATED"/>
    <property type="match status" value="1"/>
</dbReference>
<sequence>MPETEQGVFKHFPTDFRGELFRPRDVGYTAARAIYNMRDSDATPTLIARAADEQDVLAVARFATETGTPLAVRAGGHGSDGTAMPDGALVVDLTALDAIDVDKATGVVRLGAGVLLGDMDVALEQHGLVVPAGTVSTTGVAGLTLGGGVGYNMRRYGATVDSLLACDVVTLDGRLIRASETENPDLFWALRGGGGNFGVVTGFEFQGRPMQPEVAAGFIPFDLGHAPQVLAALREHMPTAPRELSVIAALTQCPPLPPVPAEKHGAEVLMLVVVYTGPPDKAEEVTDALAALGPSIGKVIQPMPWSVANRMLDSIAPFGRRMYMKGAYLSELGDDIIDIMVRHAAKHEPQSSPPLPSTVQNIWAMGGAISEDYDEDAMAFSREGAGWFWETVTQWDQPEGDKPFQNWVDGVYAELRPHVRDNCYINLSTDMGPEWRRGVWGSPEKYARLVRAKTDWDPQNLLRFNKNIEPLGSS</sequence>
<evidence type="ECO:0000256" key="3">
    <source>
        <dbReference type="ARBA" id="ARBA00022630"/>
    </source>
</evidence>
<dbReference type="GO" id="GO:0071949">
    <property type="term" value="F:FAD binding"/>
    <property type="evidence" value="ECO:0007669"/>
    <property type="project" value="InterPro"/>
</dbReference>
<evidence type="ECO:0000313" key="7">
    <source>
        <dbReference type="EMBL" id="WTT22690.1"/>
    </source>
</evidence>
<keyword evidence="4" id="KW-0274">FAD</keyword>
<comment type="similarity">
    <text evidence="2">Belongs to the oxygen-dependent FAD-linked oxidoreductase family.</text>
</comment>
<dbReference type="InterPro" id="IPR006094">
    <property type="entry name" value="Oxid_FAD_bind_N"/>
</dbReference>
<dbReference type="Gene3D" id="3.40.462.20">
    <property type="match status" value="1"/>
</dbReference>
<feature type="domain" description="FAD-binding PCMH-type" evidence="6">
    <location>
        <begin position="40"/>
        <end position="210"/>
    </location>
</feature>
<name>A0AAU2AEN8_9ACTN</name>
<dbReference type="InterPro" id="IPR050416">
    <property type="entry name" value="FAD-linked_Oxidoreductase"/>
</dbReference>
<dbReference type="InterPro" id="IPR016169">
    <property type="entry name" value="FAD-bd_PCMH_sub2"/>
</dbReference>
<keyword evidence="3" id="KW-0285">Flavoprotein</keyword>
<gene>
    <name evidence="7" type="ORF">OHA22_47710</name>
</gene>
<organism evidence="7">
    <name type="scientific">Streptomyces sp. NBC_00093</name>
    <dbReference type="NCBI Taxonomy" id="2975649"/>
    <lineage>
        <taxon>Bacteria</taxon>
        <taxon>Bacillati</taxon>
        <taxon>Actinomycetota</taxon>
        <taxon>Actinomycetes</taxon>
        <taxon>Kitasatosporales</taxon>
        <taxon>Streptomycetaceae</taxon>
        <taxon>Streptomyces</taxon>
    </lineage>
</organism>
<protein>
    <submittedName>
        <fullName evidence="7">FAD-binding oxidoreductase</fullName>
    </submittedName>
</protein>
<keyword evidence="5" id="KW-0560">Oxidoreductase</keyword>
<dbReference type="Gene3D" id="3.30.465.10">
    <property type="match status" value="1"/>
</dbReference>
<evidence type="ECO:0000256" key="5">
    <source>
        <dbReference type="ARBA" id="ARBA00023002"/>
    </source>
</evidence>
<dbReference type="SUPFAM" id="SSF56176">
    <property type="entry name" value="FAD-binding/transporter-associated domain-like"/>
    <property type="match status" value="1"/>
</dbReference>
<dbReference type="GO" id="GO:0016491">
    <property type="term" value="F:oxidoreductase activity"/>
    <property type="evidence" value="ECO:0007669"/>
    <property type="project" value="UniProtKB-KW"/>
</dbReference>
<reference evidence="7" key="1">
    <citation type="submission" date="2022-10" db="EMBL/GenBank/DDBJ databases">
        <title>The complete genomes of actinobacterial strains from the NBC collection.</title>
        <authorList>
            <person name="Joergensen T.S."/>
            <person name="Alvarez Arevalo M."/>
            <person name="Sterndorff E.B."/>
            <person name="Faurdal D."/>
            <person name="Vuksanovic O."/>
            <person name="Mourched A.-S."/>
            <person name="Charusanti P."/>
            <person name="Shaw S."/>
            <person name="Blin K."/>
            <person name="Weber T."/>
        </authorList>
    </citation>
    <scope>NUCLEOTIDE SEQUENCE</scope>
    <source>
        <strain evidence="7">NBC_00093</strain>
    </source>
</reference>
<dbReference type="InterPro" id="IPR036318">
    <property type="entry name" value="FAD-bd_PCMH-like_sf"/>
</dbReference>
<proteinExistence type="inferred from homology"/>
<dbReference type="PANTHER" id="PTHR42973:SF39">
    <property type="entry name" value="FAD-BINDING PCMH-TYPE DOMAIN-CONTAINING PROTEIN"/>
    <property type="match status" value="1"/>
</dbReference>
<dbReference type="Pfam" id="PF08031">
    <property type="entry name" value="BBE"/>
    <property type="match status" value="1"/>
</dbReference>
<evidence type="ECO:0000256" key="1">
    <source>
        <dbReference type="ARBA" id="ARBA00001974"/>
    </source>
</evidence>
<accession>A0AAU2AEN8</accession>
<evidence type="ECO:0000259" key="6">
    <source>
        <dbReference type="PROSITE" id="PS51387"/>
    </source>
</evidence>
<dbReference type="Gene3D" id="3.30.43.10">
    <property type="entry name" value="Uridine Diphospho-n-acetylenolpyruvylglucosamine Reductase, domain 2"/>
    <property type="match status" value="1"/>
</dbReference>
<dbReference type="InterPro" id="IPR016167">
    <property type="entry name" value="FAD-bd_PCMH_sub1"/>
</dbReference>
<dbReference type="InterPro" id="IPR012951">
    <property type="entry name" value="BBE"/>
</dbReference>
<dbReference type="Pfam" id="PF01565">
    <property type="entry name" value="FAD_binding_4"/>
    <property type="match status" value="1"/>
</dbReference>
<dbReference type="PROSITE" id="PS51387">
    <property type="entry name" value="FAD_PCMH"/>
    <property type="match status" value="1"/>
</dbReference>
<comment type="cofactor">
    <cofactor evidence="1">
        <name>FAD</name>
        <dbReference type="ChEBI" id="CHEBI:57692"/>
    </cofactor>
</comment>
<dbReference type="InterPro" id="IPR016166">
    <property type="entry name" value="FAD-bd_PCMH"/>
</dbReference>
<dbReference type="AlphaFoldDB" id="A0AAU2AEN8"/>
<evidence type="ECO:0000256" key="2">
    <source>
        <dbReference type="ARBA" id="ARBA00005466"/>
    </source>
</evidence>